<feature type="transmembrane region" description="Helical" evidence="1">
    <location>
        <begin position="173"/>
        <end position="193"/>
    </location>
</feature>
<keyword evidence="1" id="KW-0472">Membrane</keyword>
<keyword evidence="3" id="KW-1185">Reference proteome</keyword>
<dbReference type="eggNOG" id="COG0671">
    <property type="taxonomic scope" value="Bacteria"/>
</dbReference>
<feature type="transmembrane region" description="Helical" evidence="1">
    <location>
        <begin position="151"/>
        <end position="167"/>
    </location>
</feature>
<dbReference type="RefSeq" id="WP_002697220.1">
    <property type="nucleotide sequence ID" value="NZ_AAWS01000013.1"/>
</dbReference>
<feature type="transmembrane region" description="Helical" evidence="1">
    <location>
        <begin position="200"/>
        <end position="219"/>
    </location>
</feature>
<feature type="transmembrane region" description="Helical" evidence="1">
    <location>
        <begin position="122"/>
        <end position="144"/>
    </location>
</feature>
<evidence type="ECO:0000313" key="3">
    <source>
        <dbReference type="Proteomes" id="UP000004095"/>
    </source>
</evidence>
<dbReference type="CDD" id="cd01610">
    <property type="entry name" value="PAP2_like"/>
    <property type="match status" value="1"/>
</dbReference>
<dbReference type="Proteomes" id="UP000004095">
    <property type="component" value="Unassembled WGS sequence"/>
</dbReference>
<protein>
    <submittedName>
        <fullName evidence="2">Membrane protein, putative</fullName>
    </submittedName>
</protein>
<proteinExistence type="predicted"/>
<accession>A1ZL43</accession>
<feature type="transmembrane region" description="Helical" evidence="1">
    <location>
        <begin position="98"/>
        <end position="116"/>
    </location>
</feature>
<keyword evidence="1" id="KW-0812">Transmembrane</keyword>
<dbReference type="AlphaFoldDB" id="A1ZL43"/>
<organism evidence="2 3">
    <name type="scientific">Microscilla marina ATCC 23134</name>
    <dbReference type="NCBI Taxonomy" id="313606"/>
    <lineage>
        <taxon>Bacteria</taxon>
        <taxon>Pseudomonadati</taxon>
        <taxon>Bacteroidota</taxon>
        <taxon>Cytophagia</taxon>
        <taxon>Cytophagales</taxon>
        <taxon>Microscillaceae</taxon>
        <taxon>Microscilla</taxon>
    </lineage>
</organism>
<gene>
    <name evidence="2" type="ORF">M23134_00163</name>
</gene>
<comment type="caution">
    <text evidence="2">The sequence shown here is derived from an EMBL/GenBank/DDBJ whole genome shotgun (WGS) entry which is preliminary data.</text>
</comment>
<evidence type="ECO:0000313" key="2">
    <source>
        <dbReference type="EMBL" id="EAY29009.1"/>
    </source>
</evidence>
<reference evidence="2 3" key="1">
    <citation type="submission" date="2007-01" db="EMBL/GenBank/DDBJ databases">
        <authorList>
            <person name="Haygood M."/>
            <person name="Podell S."/>
            <person name="Anderson C."/>
            <person name="Hopkinson B."/>
            <person name="Roe K."/>
            <person name="Barbeau K."/>
            <person name="Gaasterland T."/>
            <person name="Ferriera S."/>
            <person name="Johnson J."/>
            <person name="Kravitz S."/>
            <person name="Beeson K."/>
            <person name="Sutton G."/>
            <person name="Rogers Y.-H."/>
            <person name="Friedman R."/>
            <person name="Frazier M."/>
            <person name="Venter J.C."/>
        </authorList>
    </citation>
    <scope>NUCLEOTIDE SEQUENCE [LARGE SCALE GENOMIC DNA]</scope>
    <source>
        <strain evidence="2 3">ATCC 23134</strain>
    </source>
</reference>
<feature type="transmembrane region" description="Helical" evidence="1">
    <location>
        <begin position="7"/>
        <end position="27"/>
    </location>
</feature>
<dbReference type="EMBL" id="AAWS01000013">
    <property type="protein sequence ID" value="EAY29009.1"/>
    <property type="molecule type" value="Genomic_DNA"/>
</dbReference>
<dbReference type="OrthoDB" id="9786064at2"/>
<evidence type="ECO:0000256" key="1">
    <source>
        <dbReference type="SAM" id="Phobius"/>
    </source>
</evidence>
<name>A1ZL43_MICM2</name>
<dbReference type="Gene3D" id="1.20.144.10">
    <property type="entry name" value="Phosphatidic acid phosphatase type 2/haloperoxidase"/>
    <property type="match status" value="1"/>
</dbReference>
<feature type="transmembrane region" description="Helical" evidence="1">
    <location>
        <begin position="39"/>
        <end position="62"/>
    </location>
</feature>
<sequence>MAYFISLVLHPLLLPSILLAVLFYFTSPTVAPVSHSLKLPFLGIIFIMTFVFPMCTAAIWLLSRQIQTPQPKYQTEDESLETYPEVNLHMQNRQDRRWVFVFTSLIYVIATVLFEIKAQNPFITLVLASVTLSLLLLTLITFFWKISAHSVGMSGILGILLGFNYRLGESALFYPILIATILVGLVMTARLYLDAHSPAQVAAGFFMGFVVNFITVLVLL</sequence>
<keyword evidence="1" id="KW-1133">Transmembrane helix</keyword>